<gene>
    <name evidence="2" type="ORF">JKG68_25625</name>
</gene>
<dbReference type="AlphaFoldDB" id="A0A937D018"/>
<comment type="caution">
    <text evidence="2">The sequence shown here is derived from an EMBL/GenBank/DDBJ whole genome shotgun (WGS) entry which is preliminary data.</text>
</comment>
<feature type="region of interest" description="Disordered" evidence="1">
    <location>
        <begin position="1"/>
        <end position="20"/>
    </location>
</feature>
<dbReference type="Proteomes" id="UP000605848">
    <property type="component" value="Unassembled WGS sequence"/>
</dbReference>
<dbReference type="RefSeq" id="WP_202064420.1">
    <property type="nucleotide sequence ID" value="NZ_JAEQMY010000073.1"/>
</dbReference>
<name>A0A937D018_9HYPH</name>
<accession>A0A937D018</accession>
<evidence type="ECO:0000256" key="1">
    <source>
        <dbReference type="SAM" id="MobiDB-lite"/>
    </source>
</evidence>
<feature type="compositionally biased region" description="Basic and acidic residues" evidence="1">
    <location>
        <begin position="116"/>
        <end position="133"/>
    </location>
</feature>
<keyword evidence="3" id="KW-1185">Reference proteome</keyword>
<dbReference type="EMBL" id="JAEQMY010000073">
    <property type="protein sequence ID" value="MBL0407309.1"/>
    <property type="molecule type" value="Genomic_DNA"/>
</dbReference>
<organism evidence="2 3">
    <name type="scientific">Microvirga aerilata</name>
    <dbReference type="NCBI Taxonomy" id="670292"/>
    <lineage>
        <taxon>Bacteria</taxon>
        <taxon>Pseudomonadati</taxon>
        <taxon>Pseudomonadota</taxon>
        <taxon>Alphaproteobacteria</taxon>
        <taxon>Hyphomicrobiales</taxon>
        <taxon>Methylobacteriaceae</taxon>
        <taxon>Microvirga</taxon>
    </lineage>
</organism>
<proteinExistence type="predicted"/>
<protein>
    <submittedName>
        <fullName evidence="2">Uncharacterized protein</fullName>
    </submittedName>
</protein>
<evidence type="ECO:0000313" key="2">
    <source>
        <dbReference type="EMBL" id="MBL0407309.1"/>
    </source>
</evidence>
<reference evidence="2" key="1">
    <citation type="submission" date="2021-01" db="EMBL/GenBank/DDBJ databases">
        <title>Microvirga sp.</title>
        <authorList>
            <person name="Kim M.K."/>
        </authorList>
    </citation>
    <scope>NUCLEOTIDE SEQUENCE</scope>
    <source>
        <strain evidence="2">5420S-16</strain>
    </source>
</reference>
<sequence length="178" mass="19373">MTDDASIKVSKPRTPGKGAPISATYDQILKWIEAAKKMPEKPERKKEQLFKGKAIVELLYDVTKKMRSDGYTFDEIVAIYKAQDGNPAIKAETFKTYYNHIERERAAASAKVAKTSKKDAAKKAAGESSKDPVKVQPGTLPRDVSPKPAASPAVQKALHSGTTSGGLQEFDVSRPPRG</sequence>
<feature type="region of interest" description="Disordered" evidence="1">
    <location>
        <begin position="108"/>
        <end position="178"/>
    </location>
</feature>
<evidence type="ECO:0000313" key="3">
    <source>
        <dbReference type="Proteomes" id="UP000605848"/>
    </source>
</evidence>